<organism evidence="2 3">
    <name type="scientific">Teratosphaeria nubilosa</name>
    <dbReference type="NCBI Taxonomy" id="161662"/>
    <lineage>
        <taxon>Eukaryota</taxon>
        <taxon>Fungi</taxon>
        <taxon>Dikarya</taxon>
        <taxon>Ascomycota</taxon>
        <taxon>Pezizomycotina</taxon>
        <taxon>Dothideomycetes</taxon>
        <taxon>Dothideomycetidae</taxon>
        <taxon>Mycosphaerellales</taxon>
        <taxon>Teratosphaeriaceae</taxon>
        <taxon>Teratosphaeria</taxon>
    </lineage>
</organism>
<dbReference type="Proteomes" id="UP000799436">
    <property type="component" value="Unassembled WGS sequence"/>
</dbReference>
<accession>A0A6G1L7H9</accession>
<sequence length="98" mass="10317">MHLPTLLAALASSAQALAQSKQCAAHERNRYEPSGKLTAAFTNATCTAAGGSLSKAGNQACCTFDAGRRKDFDDNCMRPAQDSWSGLPQARWAGIGGW</sequence>
<evidence type="ECO:0000313" key="3">
    <source>
        <dbReference type="Proteomes" id="UP000799436"/>
    </source>
</evidence>
<gene>
    <name evidence="2" type="ORF">EJ03DRAFT_352089</name>
</gene>
<dbReference type="AlphaFoldDB" id="A0A6G1L7H9"/>
<proteinExistence type="predicted"/>
<feature type="signal peptide" evidence="1">
    <location>
        <begin position="1"/>
        <end position="18"/>
    </location>
</feature>
<reference evidence="2" key="1">
    <citation type="journal article" date="2020" name="Stud. Mycol.">
        <title>101 Dothideomycetes genomes: a test case for predicting lifestyles and emergence of pathogens.</title>
        <authorList>
            <person name="Haridas S."/>
            <person name="Albert R."/>
            <person name="Binder M."/>
            <person name="Bloem J."/>
            <person name="Labutti K."/>
            <person name="Salamov A."/>
            <person name="Andreopoulos B."/>
            <person name="Baker S."/>
            <person name="Barry K."/>
            <person name="Bills G."/>
            <person name="Bluhm B."/>
            <person name="Cannon C."/>
            <person name="Castanera R."/>
            <person name="Culley D."/>
            <person name="Daum C."/>
            <person name="Ezra D."/>
            <person name="Gonzalez J."/>
            <person name="Henrissat B."/>
            <person name="Kuo A."/>
            <person name="Liang C."/>
            <person name="Lipzen A."/>
            <person name="Lutzoni F."/>
            <person name="Magnuson J."/>
            <person name="Mondo S."/>
            <person name="Nolan M."/>
            <person name="Ohm R."/>
            <person name="Pangilinan J."/>
            <person name="Park H.-J."/>
            <person name="Ramirez L."/>
            <person name="Alfaro M."/>
            <person name="Sun H."/>
            <person name="Tritt A."/>
            <person name="Yoshinaga Y."/>
            <person name="Zwiers L.-H."/>
            <person name="Turgeon B."/>
            <person name="Goodwin S."/>
            <person name="Spatafora J."/>
            <person name="Crous P."/>
            <person name="Grigoriev I."/>
        </authorList>
    </citation>
    <scope>NUCLEOTIDE SEQUENCE</scope>
    <source>
        <strain evidence="2">CBS 116005</strain>
    </source>
</reference>
<evidence type="ECO:0000313" key="2">
    <source>
        <dbReference type="EMBL" id="KAF2768552.1"/>
    </source>
</evidence>
<dbReference type="EMBL" id="ML995843">
    <property type="protein sequence ID" value="KAF2768552.1"/>
    <property type="molecule type" value="Genomic_DNA"/>
</dbReference>
<keyword evidence="3" id="KW-1185">Reference proteome</keyword>
<protein>
    <submittedName>
        <fullName evidence="2">Uncharacterized protein</fullName>
    </submittedName>
</protein>
<keyword evidence="1" id="KW-0732">Signal</keyword>
<feature type="chain" id="PRO_5026301843" evidence="1">
    <location>
        <begin position="19"/>
        <end position="98"/>
    </location>
</feature>
<evidence type="ECO:0000256" key="1">
    <source>
        <dbReference type="SAM" id="SignalP"/>
    </source>
</evidence>
<name>A0A6G1L7H9_9PEZI</name>